<sequence length="461" mass="52531">MFSSFRVYVQIIILSLAILGCSEKPGKVKPAVPNIIYLLTDDQRWDALGAMGNTIIQTPHLDELANNGLLFKNAYVTTSICAVSRASMLTGQYESRHGIHDFNTGLSADALKETYPLVLKSNGYKIGFIGKYGVGDAKVHPKALFDFWACTEKGQPDYENTDENGNYIHYTDVVANNIETFINEVDDRPFCLSVSFKAPHVQDVDPRQFIPNPRYSDYYKDVVIPKPKTADPKYWESFPDFFRTDENIARVRWKLRFDTPDKYQRSVKNYYRLLTGVDDVVGSLREQLKKKGLDKNTIIVFMGDNGMFLGEHGLAGKWYPYEESVRVPLIIYDPREESPKGKKDQIALNIDIAPTILGMAGIEKPESMQGLDLVDAIKNTDSTRSSFFYEHSFFGSPRIPVVEGVISTQLKYIKYTEHDYEELYDLSNDPLEENNLVSDSKYADVLENQRNLYENLKKMAK</sequence>
<dbReference type="InterPro" id="IPR000917">
    <property type="entry name" value="Sulfatase_N"/>
</dbReference>
<gene>
    <name evidence="2" type="ORF">D7Z94_01195</name>
</gene>
<dbReference type="PROSITE" id="PS51257">
    <property type="entry name" value="PROKAR_LIPOPROTEIN"/>
    <property type="match status" value="1"/>
</dbReference>
<dbReference type="Proteomes" id="UP000276603">
    <property type="component" value="Unassembled WGS sequence"/>
</dbReference>
<feature type="domain" description="Sulfatase N-terminal" evidence="1">
    <location>
        <begin position="33"/>
        <end position="362"/>
    </location>
</feature>
<name>A0A3B0C8P0_9FLAO</name>
<accession>A0A3B0C8P0</accession>
<dbReference type="RefSeq" id="WP_120709686.1">
    <property type="nucleotide sequence ID" value="NZ_RBCJ01000001.1"/>
</dbReference>
<dbReference type="PANTHER" id="PTHR43108">
    <property type="entry name" value="N-ACETYLGLUCOSAMINE-6-SULFATASE FAMILY MEMBER"/>
    <property type="match status" value="1"/>
</dbReference>
<proteinExistence type="predicted"/>
<dbReference type="InterPro" id="IPR017850">
    <property type="entry name" value="Alkaline_phosphatase_core_sf"/>
</dbReference>
<dbReference type="Gene3D" id="3.40.720.10">
    <property type="entry name" value="Alkaline Phosphatase, subunit A"/>
    <property type="match status" value="1"/>
</dbReference>
<dbReference type="SUPFAM" id="SSF53649">
    <property type="entry name" value="Alkaline phosphatase-like"/>
    <property type="match status" value="1"/>
</dbReference>
<evidence type="ECO:0000313" key="3">
    <source>
        <dbReference type="Proteomes" id="UP000276603"/>
    </source>
</evidence>
<dbReference type="AlphaFoldDB" id="A0A3B0C8P0"/>
<dbReference type="Pfam" id="PF00884">
    <property type="entry name" value="Sulfatase"/>
    <property type="match status" value="1"/>
</dbReference>
<dbReference type="PANTHER" id="PTHR43108:SF6">
    <property type="entry name" value="N-SULPHOGLUCOSAMINE SULPHOHYDROLASE"/>
    <property type="match status" value="1"/>
</dbReference>
<comment type="caution">
    <text evidence="2">The sequence shown here is derived from an EMBL/GenBank/DDBJ whole genome shotgun (WGS) entry which is preliminary data.</text>
</comment>
<organism evidence="2 3">
    <name type="scientific">Ulvibacterium marinum</name>
    <dbReference type="NCBI Taxonomy" id="2419782"/>
    <lineage>
        <taxon>Bacteria</taxon>
        <taxon>Pseudomonadati</taxon>
        <taxon>Bacteroidota</taxon>
        <taxon>Flavobacteriia</taxon>
        <taxon>Flavobacteriales</taxon>
        <taxon>Flavobacteriaceae</taxon>
        <taxon>Ulvibacterium</taxon>
    </lineage>
</organism>
<dbReference type="OrthoDB" id="9789742at2"/>
<dbReference type="CDD" id="cd16031">
    <property type="entry name" value="G6S_like"/>
    <property type="match status" value="1"/>
</dbReference>
<keyword evidence="3" id="KW-1185">Reference proteome</keyword>
<evidence type="ECO:0000259" key="1">
    <source>
        <dbReference type="Pfam" id="PF00884"/>
    </source>
</evidence>
<evidence type="ECO:0000313" key="2">
    <source>
        <dbReference type="EMBL" id="RKN82495.1"/>
    </source>
</evidence>
<protein>
    <submittedName>
        <fullName evidence="2">DUF4976 domain-containing protein</fullName>
    </submittedName>
</protein>
<dbReference type="EMBL" id="RBCJ01000001">
    <property type="protein sequence ID" value="RKN82495.1"/>
    <property type="molecule type" value="Genomic_DNA"/>
</dbReference>
<reference evidence="2 3" key="1">
    <citation type="submission" date="2018-10" db="EMBL/GenBank/DDBJ databases">
        <title>Ulvibacterium marinum gen. nov., sp. nov., a novel marine bacterium of the family Flavobacteriaceae, isolated from a culture of the green alga Ulva prolifera.</title>
        <authorList>
            <person name="Zhang Z."/>
        </authorList>
    </citation>
    <scope>NUCLEOTIDE SEQUENCE [LARGE SCALE GENOMIC DNA]</scope>
    <source>
        <strain evidence="2 3">CCMM003</strain>
    </source>
</reference>